<dbReference type="VEuPathDB" id="VectorBase:LLOJ002003"/>
<name>A0A1B0CCD5_LUTLO</name>
<reference evidence="1" key="1">
    <citation type="submission" date="2020-05" db="UniProtKB">
        <authorList>
            <consortium name="EnsemblMetazoa"/>
        </authorList>
    </citation>
    <scope>IDENTIFICATION</scope>
    <source>
        <strain evidence="1">Jacobina</strain>
    </source>
</reference>
<organism evidence="1 2">
    <name type="scientific">Lutzomyia longipalpis</name>
    <name type="common">Sand fly</name>
    <dbReference type="NCBI Taxonomy" id="7200"/>
    <lineage>
        <taxon>Eukaryota</taxon>
        <taxon>Metazoa</taxon>
        <taxon>Ecdysozoa</taxon>
        <taxon>Arthropoda</taxon>
        <taxon>Hexapoda</taxon>
        <taxon>Insecta</taxon>
        <taxon>Pterygota</taxon>
        <taxon>Neoptera</taxon>
        <taxon>Endopterygota</taxon>
        <taxon>Diptera</taxon>
        <taxon>Nematocera</taxon>
        <taxon>Psychodoidea</taxon>
        <taxon>Psychodidae</taxon>
        <taxon>Lutzomyia</taxon>
        <taxon>Lutzomyia</taxon>
    </lineage>
</organism>
<evidence type="ECO:0000313" key="1">
    <source>
        <dbReference type="EnsemblMetazoa" id="LLOJ002003-PA"/>
    </source>
</evidence>
<dbReference type="Proteomes" id="UP000092461">
    <property type="component" value="Unassembled WGS sequence"/>
</dbReference>
<keyword evidence="2" id="KW-1185">Reference proteome</keyword>
<accession>A0A1B0CCD5</accession>
<dbReference type="AlphaFoldDB" id="A0A1B0CCD5"/>
<dbReference type="EnsemblMetazoa" id="LLOJ002003-RA">
    <property type="protein sequence ID" value="LLOJ002003-PA"/>
    <property type="gene ID" value="LLOJ002003"/>
</dbReference>
<protein>
    <submittedName>
        <fullName evidence="1">Uncharacterized protein</fullName>
    </submittedName>
</protein>
<dbReference type="EMBL" id="AJWK01006628">
    <property type="status" value="NOT_ANNOTATED_CDS"/>
    <property type="molecule type" value="Genomic_DNA"/>
</dbReference>
<proteinExistence type="predicted"/>
<sequence>MGVPLRSMRTHGEAWILERNCTMHNQGGSVSTFYYLFTMYTIRMKN</sequence>
<evidence type="ECO:0000313" key="2">
    <source>
        <dbReference type="Proteomes" id="UP000092461"/>
    </source>
</evidence>